<keyword evidence="13" id="KW-1185">Reference proteome</keyword>
<evidence type="ECO:0000256" key="4">
    <source>
        <dbReference type="ARBA" id="ARBA00022801"/>
    </source>
</evidence>
<dbReference type="AlphaFoldDB" id="A0ABD2WTX4"/>
<dbReference type="SUPFAM" id="SSF158702">
    <property type="entry name" value="Sec63 N-terminal domain-like"/>
    <property type="match status" value="1"/>
</dbReference>
<keyword evidence="6" id="KW-0067">ATP-binding</keyword>
<comment type="caution">
    <text evidence="12">The sequence shown here is derived from an EMBL/GenBank/DDBJ whole genome shotgun (WGS) entry which is preliminary data.</text>
</comment>
<feature type="domain" description="Helicase ATP-binding" evidence="10">
    <location>
        <begin position="195"/>
        <end position="368"/>
    </location>
</feature>
<evidence type="ECO:0000256" key="7">
    <source>
        <dbReference type="ARBA" id="ARBA00023204"/>
    </source>
</evidence>
<dbReference type="InterPro" id="IPR014001">
    <property type="entry name" value="Helicase_ATP-bd"/>
</dbReference>
<dbReference type="Pfam" id="PF20470">
    <property type="entry name" value="HTH_61"/>
    <property type="match status" value="1"/>
</dbReference>
<evidence type="ECO:0000256" key="9">
    <source>
        <dbReference type="ARBA" id="ARBA00048988"/>
    </source>
</evidence>
<dbReference type="GO" id="GO:0005524">
    <property type="term" value="F:ATP binding"/>
    <property type="evidence" value="ECO:0007669"/>
    <property type="project" value="UniProtKB-KW"/>
</dbReference>
<reference evidence="12 13" key="1">
    <citation type="journal article" date="2024" name="bioRxiv">
        <title>A reference genome for Trichogramma kaykai: A tiny desert-dwelling parasitoid wasp with competing sex-ratio distorters.</title>
        <authorList>
            <person name="Culotta J."/>
            <person name="Lindsey A.R."/>
        </authorList>
    </citation>
    <scope>NUCLEOTIDE SEQUENCE [LARGE SCALE GENOMIC DNA]</scope>
    <source>
        <strain evidence="12 13">KSX58</strain>
    </source>
</reference>
<dbReference type="SMART" id="SM00490">
    <property type="entry name" value="HELICc"/>
    <property type="match status" value="1"/>
</dbReference>
<keyword evidence="3" id="KW-0227">DNA damage</keyword>
<evidence type="ECO:0008006" key="14">
    <source>
        <dbReference type="Google" id="ProtNLM"/>
    </source>
</evidence>
<comment type="catalytic activity">
    <reaction evidence="9">
        <text>ATP + H2O = ADP + phosphate + H(+)</text>
        <dbReference type="Rhea" id="RHEA:13065"/>
        <dbReference type="ChEBI" id="CHEBI:15377"/>
        <dbReference type="ChEBI" id="CHEBI:15378"/>
        <dbReference type="ChEBI" id="CHEBI:30616"/>
        <dbReference type="ChEBI" id="CHEBI:43474"/>
        <dbReference type="ChEBI" id="CHEBI:456216"/>
        <dbReference type="EC" id="5.6.2.4"/>
    </reaction>
</comment>
<keyword evidence="2" id="KW-0547">Nucleotide-binding</keyword>
<gene>
    <name evidence="12" type="ORF">TKK_009571</name>
</gene>
<dbReference type="CDD" id="cd18026">
    <property type="entry name" value="DEXHc_POLQ-like"/>
    <property type="match status" value="1"/>
</dbReference>
<dbReference type="SMART" id="SM00487">
    <property type="entry name" value="DEXDc"/>
    <property type="match status" value="1"/>
</dbReference>
<dbReference type="PROSITE" id="PS51192">
    <property type="entry name" value="HELICASE_ATP_BIND_1"/>
    <property type="match status" value="1"/>
</dbReference>
<evidence type="ECO:0000256" key="5">
    <source>
        <dbReference type="ARBA" id="ARBA00022806"/>
    </source>
</evidence>
<dbReference type="Proteomes" id="UP001627154">
    <property type="component" value="Unassembled WGS sequence"/>
</dbReference>
<dbReference type="GO" id="GO:0043138">
    <property type="term" value="F:3'-5' DNA helicase activity"/>
    <property type="evidence" value="ECO:0007669"/>
    <property type="project" value="UniProtKB-EC"/>
</dbReference>
<proteinExistence type="predicted"/>
<dbReference type="InterPro" id="IPR048960">
    <property type="entry name" value="POLQ-like_helical"/>
</dbReference>
<dbReference type="GO" id="GO:0005634">
    <property type="term" value="C:nucleus"/>
    <property type="evidence" value="ECO:0007669"/>
    <property type="project" value="UniProtKB-SubCell"/>
</dbReference>
<dbReference type="InterPro" id="IPR046931">
    <property type="entry name" value="HTH_61"/>
</dbReference>
<dbReference type="CDD" id="cd18795">
    <property type="entry name" value="SF2_C_Ski2"/>
    <property type="match status" value="1"/>
</dbReference>
<dbReference type="PANTHER" id="PTHR47961:SF12">
    <property type="entry name" value="HELICASE POLQ-LIKE"/>
    <property type="match status" value="1"/>
</dbReference>
<comment type="subcellular location">
    <subcellularLocation>
        <location evidence="1">Nucleus</location>
    </subcellularLocation>
</comment>
<evidence type="ECO:0000256" key="6">
    <source>
        <dbReference type="ARBA" id="ARBA00022840"/>
    </source>
</evidence>
<evidence type="ECO:0000256" key="8">
    <source>
        <dbReference type="ARBA" id="ARBA00023242"/>
    </source>
</evidence>
<evidence type="ECO:0000313" key="13">
    <source>
        <dbReference type="Proteomes" id="UP001627154"/>
    </source>
</evidence>
<dbReference type="GO" id="GO:0006302">
    <property type="term" value="P:double-strand break repair"/>
    <property type="evidence" value="ECO:0007669"/>
    <property type="project" value="UniProtKB-ARBA"/>
</dbReference>
<dbReference type="Pfam" id="PF00270">
    <property type="entry name" value="DEAD"/>
    <property type="match status" value="1"/>
</dbReference>
<evidence type="ECO:0000256" key="1">
    <source>
        <dbReference type="ARBA" id="ARBA00004123"/>
    </source>
</evidence>
<feature type="domain" description="Helicase C-terminal" evidence="11">
    <location>
        <begin position="416"/>
        <end position="607"/>
    </location>
</feature>
<dbReference type="Gene3D" id="1.10.3380.20">
    <property type="match status" value="1"/>
</dbReference>
<dbReference type="PANTHER" id="PTHR47961">
    <property type="entry name" value="DNA POLYMERASE THETA, PUTATIVE (AFU_ORTHOLOGUE AFUA_1G05260)-RELATED"/>
    <property type="match status" value="1"/>
</dbReference>
<dbReference type="InterPro" id="IPR011545">
    <property type="entry name" value="DEAD/DEAH_box_helicase_dom"/>
</dbReference>
<accession>A0ABD2WTX4</accession>
<dbReference type="PROSITE" id="PS51194">
    <property type="entry name" value="HELICASE_CTER"/>
    <property type="match status" value="1"/>
</dbReference>
<dbReference type="InterPro" id="IPR050474">
    <property type="entry name" value="Hel308_SKI2-like"/>
</dbReference>
<dbReference type="SUPFAM" id="SSF52540">
    <property type="entry name" value="P-loop containing nucleoside triphosphate hydrolases"/>
    <property type="match status" value="1"/>
</dbReference>
<dbReference type="Pfam" id="PF21099">
    <property type="entry name" value="POLQ_helical"/>
    <property type="match status" value="1"/>
</dbReference>
<keyword evidence="4" id="KW-0378">Hydrolase</keyword>
<organism evidence="12 13">
    <name type="scientific">Trichogramma kaykai</name>
    <dbReference type="NCBI Taxonomy" id="54128"/>
    <lineage>
        <taxon>Eukaryota</taxon>
        <taxon>Metazoa</taxon>
        <taxon>Ecdysozoa</taxon>
        <taxon>Arthropoda</taxon>
        <taxon>Hexapoda</taxon>
        <taxon>Insecta</taxon>
        <taxon>Pterygota</taxon>
        <taxon>Neoptera</taxon>
        <taxon>Endopterygota</taxon>
        <taxon>Hymenoptera</taxon>
        <taxon>Apocrita</taxon>
        <taxon>Proctotrupomorpha</taxon>
        <taxon>Chalcidoidea</taxon>
        <taxon>Trichogrammatidae</taxon>
        <taxon>Trichogramma</taxon>
    </lineage>
</organism>
<keyword evidence="5" id="KW-0347">Helicase</keyword>
<dbReference type="EMBL" id="JBJJXI010000071">
    <property type="protein sequence ID" value="KAL3396392.1"/>
    <property type="molecule type" value="Genomic_DNA"/>
</dbReference>
<dbReference type="InterPro" id="IPR001650">
    <property type="entry name" value="Helicase_C-like"/>
</dbReference>
<dbReference type="Pfam" id="PF00271">
    <property type="entry name" value="Helicase_C"/>
    <property type="match status" value="1"/>
</dbReference>
<dbReference type="Gene3D" id="3.40.50.300">
    <property type="entry name" value="P-loop containing nucleotide triphosphate hydrolases"/>
    <property type="match status" value="2"/>
</dbReference>
<dbReference type="FunFam" id="3.40.50.300:FF:000813">
    <property type="entry name" value="helicase POLQ-like isoform X1"/>
    <property type="match status" value="1"/>
</dbReference>
<name>A0ABD2WTX4_9HYME</name>
<evidence type="ECO:0000313" key="12">
    <source>
        <dbReference type="EMBL" id="KAL3396392.1"/>
    </source>
</evidence>
<dbReference type="InterPro" id="IPR027417">
    <property type="entry name" value="P-loop_NTPase"/>
</dbReference>
<keyword evidence="8" id="KW-0539">Nucleus</keyword>
<dbReference type="GO" id="GO:0016787">
    <property type="term" value="F:hydrolase activity"/>
    <property type="evidence" value="ECO:0007669"/>
    <property type="project" value="UniProtKB-KW"/>
</dbReference>
<protein>
    <recommendedName>
        <fullName evidence="14">Helicase POLQ-like</fullName>
    </recommendedName>
</protein>
<evidence type="ECO:0000259" key="11">
    <source>
        <dbReference type="PROSITE" id="PS51194"/>
    </source>
</evidence>
<sequence>MSDHMNISTWNFDDVVVPLTPEYMIKTHSDSANLEGSKFISSQNSDPLQELLSLDDTIFDHIEVDANVDSIAHGKSQLFNESKLFLDETLYDDPSNCSDNAADFLLEDSFIKYNNNVADELNTSVNFLKTKLFDMPGEKFVQPPKKKTCLQKSNNATNFKKRDDFYGLPEILKNSIKKYKGIDKLYDWQDECLKMKAIKERKNLIYALPTSGGKTLVAEILMFKEIICNKKNVMFVLPFVALVQEKIQAITPFALEFNFLIEEYAATKGTYPPKKRRKKNSLYICTIEKAQTIINCLIELNRLEEIGMIVVDELHLLGETGGRGATLECLLTKVLHSNSNIHIIGMSATIGNLEEITSFLKAELYIKNFRPVDIKEYVKCETDIWLVDSRLEEIYTDKKTINYPYSERARQLDPDFLGGLVMDVVPKDSCLIFCASRKNCENVAVLLTQVLFSSLEKHRSEEKLKLLSALQTENNEICPILSRTIKYGVAYHHSGLTGEERKLIEEAFKSGVLCVICCTSTLAAGVNLPARRVILRSPYVGSQFLNLSRYKQMIGRAGRAGLGEIGESILICSKKDMMLVSDLLRSKMDAATSSLHEDIDRGINNLIISSVLLNIANTRKDIHAIVSKSLLKVQENRLGINVKEIADKALASLLKAGVLRVKQKEKSRTYIKLDATVVYPTQIDDIFEEIKVPSKPIEKPTKTIIKLVNDTEIELCPLGKAAMKGSIDLNTAHTLYEDLRKASANLVIIDHLHLLYLITPYDIASQVKPIGTVYHDVMMSLPPHQMQVARYLGLNEAVVERLRAGITPKNVDNRIVARFYVTLMLYELWNRKSIYHVAQKYQVNRGTIQNLLNLAASFATSTVRFCQELDEFWAYSDLLTTFGQKLTYCCASELEPLMDLPYVKIGRAKQLYKAGYKTLQSIAKAKPKDLMNDIDNLSKKVVSQIISAAKLILMEKVENLRDEVEEVLDGLEI</sequence>
<evidence type="ECO:0000256" key="2">
    <source>
        <dbReference type="ARBA" id="ARBA00022741"/>
    </source>
</evidence>
<evidence type="ECO:0000259" key="10">
    <source>
        <dbReference type="PROSITE" id="PS51192"/>
    </source>
</evidence>
<dbReference type="Gene3D" id="1.10.150.20">
    <property type="entry name" value="5' to 3' exonuclease, C-terminal subdomain"/>
    <property type="match status" value="1"/>
</dbReference>
<evidence type="ECO:0000256" key="3">
    <source>
        <dbReference type="ARBA" id="ARBA00022763"/>
    </source>
</evidence>
<keyword evidence="7" id="KW-0234">DNA repair</keyword>